<dbReference type="EMBL" id="BK015036">
    <property type="protein sequence ID" value="DAD88145.1"/>
    <property type="molecule type" value="Genomic_DNA"/>
</dbReference>
<proteinExistence type="predicted"/>
<accession>A0A8S5N0L7</accession>
<evidence type="ECO:0000313" key="1">
    <source>
        <dbReference type="EMBL" id="DAD88145.1"/>
    </source>
</evidence>
<reference evidence="1" key="1">
    <citation type="journal article" date="2021" name="Proc. Natl. Acad. Sci. U.S.A.">
        <title>A Catalog of Tens of Thousands of Viruses from Human Metagenomes Reveals Hidden Associations with Chronic Diseases.</title>
        <authorList>
            <person name="Tisza M.J."/>
            <person name="Buck C.B."/>
        </authorList>
    </citation>
    <scope>NUCLEOTIDE SEQUENCE</scope>
    <source>
        <strain evidence="1">CtiuX7</strain>
    </source>
</reference>
<organism evidence="1">
    <name type="scientific">Siphoviridae sp. ctiuX7</name>
    <dbReference type="NCBI Taxonomy" id="2826436"/>
    <lineage>
        <taxon>Viruses</taxon>
        <taxon>Duplodnaviria</taxon>
        <taxon>Heunggongvirae</taxon>
        <taxon>Uroviricota</taxon>
        <taxon>Caudoviricetes</taxon>
    </lineage>
</organism>
<name>A0A8S5N0L7_9CAUD</name>
<protein>
    <submittedName>
        <fullName evidence="1">Uncharacterized protein</fullName>
    </submittedName>
</protein>
<sequence>MATKAAALQAWLEGFGLPVYRDSAVPGEAKMPYITYDLPTAAFGAQCNSEVNLWYRTSSEAAPNAKAEEVARALGLSGVLLPCDGGGMWVMQGEPFCNAMADEDNAVKRRIINLTIEYMTSY</sequence>